<dbReference type="GO" id="GO:0005886">
    <property type="term" value="C:plasma membrane"/>
    <property type="evidence" value="ECO:0007669"/>
    <property type="project" value="TreeGrafter"/>
</dbReference>
<name>A0A9J6Q9H4_9ENTR</name>
<dbReference type="Proteomes" id="UP001063816">
    <property type="component" value="Unassembled WGS sequence"/>
</dbReference>
<feature type="transmembrane region" description="Helical" evidence="1">
    <location>
        <begin position="7"/>
        <end position="29"/>
    </location>
</feature>
<reference evidence="3" key="1">
    <citation type="submission" date="2022-05" db="EMBL/GenBank/DDBJ databases">
        <title>Description of a novel species of Leclercia; Leclercia tamurae and the Proposal for a Novel Genus Silvania gen. nov. Containing Two Novel Species Silvania hatchlandensis sp. nov. and Silvania confinis sp. nov. Isolated from the Rhizosphere of Oak.</title>
        <authorList>
            <person name="Maddock D.W."/>
            <person name="Brady C.L."/>
            <person name="Denman S."/>
            <person name="Arnold D."/>
        </authorList>
    </citation>
    <scope>NUCLEOTIDE SEQUENCE</scope>
    <source>
        <strain evidence="3">H19S6</strain>
    </source>
</reference>
<proteinExistence type="predicted"/>
<keyword evidence="4" id="KW-1185">Reference proteome</keyword>
<feature type="domain" description="AsmA" evidence="2">
    <location>
        <begin position="1"/>
        <end position="576"/>
    </location>
</feature>
<dbReference type="PANTHER" id="PTHR30441">
    <property type="entry name" value="DUF748 DOMAIN-CONTAINING PROTEIN"/>
    <property type="match status" value="1"/>
</dbReference>
<dbReference type="RefSeq" id="WP_271282675.1">
    <property type="nucleotide sequence ID" value="NZ_JAMGZK010000048.1"/>
</dbReference>
<dbReference type="InterPro" id="IPR007844">
    <property type="entry name" value="AsmA"/>
</dbReference>
<dbReference type="InterPro" id="IPR052894">
    <property type="entry name" value="AsmA-related"/>
</dbReference>
<comment type="caution">
    <text evidence="3">The sequence shown here is derived from an EMBL/GenBank/DDBJ whole genome shotgun (WGS) entry which is preliminary data.</text>
</comment>
<gene>
    <name evidence="3" type="ORF">M8014_12060</name>
</gene>
<evidence type="ECO:0000313" key="4">
    <source>
        <dbReference type="Proteomes" id="UP001063816"/>
    </source>
</evidence>
<evidence type="ECO:0000259" key="2">
    <source>
        <dbReference type="Pfam" id="PF05170"/>
    </source>
</evidence>
<organism evidence="3 4">
    <name type="scientific">Silvania hatchlandensis</name>
    <dbReference type="NCBI Taxonomy" id="2926469"/>
    <lineage>
        <taxon>Bacteria</taxon>
        <taxon>Pseudomonadati</taxon>
        <taxon>Pseudomonadota</taxon>
        <taxon>Gammaproteobacteria</taxon>
        <taxon>Enterobacterales</taxon>
        <taxon>Enterobacteriaceae</taxon>
        <taxon>Silvania</taxon>
    </lineage>
</organism>
<dbReference type="PANTHER" id="PTHR30441:SF9">
    <property type="entry name" value="ASMA FAMILY PROTEIN YHJG"/>
    <property type="match status" value="1"/>
</dbReference>
<dbReference type="AlphaFoldDB" id="A0A9J6Q9H4"/>
<evidence type="ECO:0000313" key="3">
    <source>
        <dbReference type="EMBL" id="MCU6665077.1"/>
    </source>
</evidence>
<keyword evidence="1" id="KW-0812">Transmembrane</keyword>
<evidence type="ECO:0000256" key="1">
    <source>
        <dbReference type="SAM" id="Phobius"/>
    </source>
</evidence>
<dbReference type="GO" id="GO:0090313">
    <property type="term" value="P:regulation of protein targeting to membrane"/>
    <property type="evidence" value="ECO:0007669"/>
    <property type="project" value="TreeGrafter"/>
</dbReference>
<sequence length="680" mass="73883">MTKTAKIITWTGGIFLLLIVVAIVVIATFDWNRLKPTINQKVSTELNRPFAIRGDLGVVWERQHGETGWRSWIPWPHVHANDVILGNPPDIPEITMVHLPRVEATLAPLALLTKTVYLPWIKLQQPDARLIRVSEKSNNWTFDLPSSDDKEAAAQPSAWSFRLDNIIFDRGRVAIDDAISKTEMEIFVDPLGKPLPFSEVSGAKGKDEKGKVGDYVFGLKAQGRYNQQPLSGSGKIGGVLALRSEGTPFPVQADFRSGNTRVAFVGTVNDPMKMGGVDLRLKFSGDSLGELYDLTGVLLPDTPPFETDGHLVAKIDSEKSSVFDYRDFNGRIGDSDVHGSLTYTTGKPRPKLEGDVESRQLRLADLGPLIGVDSGKGTKTKEVRKDVQPSGKVLPNDRFETDKWDVMDADVRFKGRRIEHGSSLPLSDLSTHIILKKADLQLKPLKFGMAGGTITSNIRLEGDKKPMQGRADIQARRLKLKELMPDVELMQKTLGEMNGDATIRGTGNSVAALLGNGNGNLKLLMNDGLVSRNLMEILGLNVGNFLIGQIFGDDEVRVNCAAANIDLVNGVARPQIFAFDTENAVINITGSASMASEQLDLTINPESKGIRIVTLRSPLYVRGSFKNPQAGVKAGPLIARGAVAAALATLVTPAAALLALISPSEGQANQCQVILAQMKK</sequence>
<accession>A0A9J6Q9H4</accession>
<dbReference type="EMBL" id="JAMGZK010000048">
    <property type="protein sequence ID" value="MCU6665077.1"/>
    <property type="molecule type" value="Genomic_DNA"/>
</dbReference>
<dbReference type="Pfam" id="PF05170">
    <property type="entry name" value="AsmA"/>
    <property type="match status" value="1"/>
</dbReference>
<keyword evidence="1" id="KW-1133">Transmembrane helix</keyword>
<keyword evidence="1" id="KW-0472">Membrane</keyword>
<protein>
    <submittedName>
        <fullName evidence="3">AsmA family protein</fullName>
    </submittedName>
</protein>